<protein>
    <recommendedName>
        <fullName evidence="4">DUF3054 domain-containing protein</fullName>
    </recommendedName>
</protein>
<evidence type="ECO:0000313" key="3">
    <source>
        <dbReference type="EMBL" id="CAD9864781.1"/>
    </source>
</evidence>
<gene>
    <name evidence="3" type="ORF">FJAP1339_LOCUS6652</name>
</gene>
<reference evidence="3" key="1">
    <citation type="submission" date="2021-01" db="EMBL/GenBank/DDBJ databases">
        <authorList>
            <person name="Corre E."/>
            <person name="Pelletier E."/>
            <person name="Niang G."/>
            <person name="Scheremetjew M."/>
            <person name="Finn R."/>
            <person name="Kale V."/>
            <person name="Holt S."/>
            <person name="Cochrane G."/>
            <person name="Meng A."/>
            <person name="Brown T."/>
            <person name="Cohen L."/>
        </authorList>
    </citation>
    <scope>NUCLEOTIDE SEQUENCE</scope>
    <source>
        <strain evidence="3">CCMP1661</strain>
    </source>
</reference>
<sequence length="281" mass="31058">MTRILLIRNMATLFLTAGCCLAFAPPTRHMLSAKVTKVPLKTMLMSSRADKELDSIRLDESKLPKEEQERLKNLRMIEKNLAEVEQIERQLGMSQQWNFEDEEEEEEIPIEKTQWSGQAGLDVSEPGNRNWSDLATRPLLTLGDMATLVLFSYIGRASHGNPQVDWGLLGTAAPFLAGWLLLAPLAGAYTRQAVTDQGSSAKSVAVAWVASIPAGIFARALTKGGEIPPTSFIAVSMTATLVLLLTWRAIFVKVNGSPDKEFRDGGIIDGFRMITTLIKRW</sequence>
<feature type="transmembrane region" description="Helical" evidence="1">
    <location>
        <begin position="166"/>
        <end position="189"/>
    </location>
</feature>
<dbReference type="PANTHER" id="PTHR35283">
    <property type="entry name" value="T12C22.21 PROTEIN"/>
    <property type="match status" value="1"/>
</dbReference>
<keyword evidence="1" id="KW-0812">Transmembrane</keyword>
<dbReference type="EMBL" id="HBHR01013486">
    <property type="protein sequence ID" value="CAD9864781.1"/>
    <property type="molecule type" value="Transcribed_RNA"/>
</dbReference>
<dbReference type="AlphaFoldDB" id="A0A7S2UZN6"/>
<name>A0A7S2UZN6_9STRA</name>
<dbReference type="PANTHER" id="PTHR35283:SF3">
    <property type="entry name" value="T12C22.21 PROTEIN"/>
    <property type="match status" value="1"/>
</dbReference>
<keyword evidence="2" id="KW-0732">Signal</keyword>
<feature type="signal peptide" evidence="2">
    <location>
        <begin position="1"/>
        <end position="22"/>
    </location>
</feature>
<keyword evidence="1" id="KW-0472">Membrane</keyword>
<evidence type="ECO:0000256" key="1">
    <source>
        <dbReference type="SAM" id="Phobius"/>
    </source>
</evidence>
<accession>A0A7S2UZN6</accession>
<dbReference type="PROSITE" id="PS51257">
    <property type="entry name" value="PROKAR_LIPOPROTEIN"/>
    <property type="match status" value="1"/>
</dbReference>
<dbReference type="Pfam" id="PF11255">
    <property type="entry name" value="DUF3054"/>
    <property type="match status" value="1"/>
</dbReference>
<keyword evidence="1" id="KW-1133">Transmembrane helix</keyword>
<feature type="chain" id="PRO_5030940483" description="DUF3054 domain-containing protein" evidence="2">
    <location>
        <begin position="23"/>
        <end position="281"/>
    </location>
</feature>
<feature type="transmembrane region" description="Helical" evidence="1">
    <location>
        <begin position="201"/>
        <end position="220"/>
    </location>
</feature>
<dbReference type="InterPro" id="IPR021414">
    <property type="entry name" value="DUF3054"/>
</dbReference>
<evidence type="ECO:0000256" key="2">
    <source>
        <dbReference type="SAM" id="SignalP"/>
    </source>
</evidence>
<feature type="transmembrane region" description="Helical" evidence="1">
    <location>
        <begin position="232"/>
        <end position="250"/>
    </location>
</feature>
<evidence type="ECO:0008006" key="4">
    <source>
        <dbReference type="Google" id="ProtNLM"/>
    </source>
</evidence>
<organism evidence="3">
    <name type="scientific">Fibrocapsa japonica</name>
    <dbReference type="NCBI Taxonomy" id="94617"/>
    <lineage>
        <taxon>Eukaryota</taxon>
        <taxon>Sar</taxon>
        <taxon>Stramenopiles</taxon>
        <taxon>Ochrophyta</taxon>
        <taxon>Raphidophyceae</taxon>
        <taxon>Chattonellales</taxon>
        <taxon>Chattonellaceae</taxon>
        <taxon>Fibrocapsa</taxon>
    </lineage>
</organism>
<proteinExistence type="predicted"/>